<keyword evidence="2" id="KW-1185">Reference proteome</keyword>
<evidence type="ECO:0000313" key="2">
    <source>
        <dbReference type="Proteomes" id="UP001204953"/>
    </source>
</evidence>
<dbReference type="AlphaFoldDB" id="A0AAE3GY38"/>
<reference evidence="1" key="1">
    <citation type="submission" date="2022-06" db="EMBL/GenBank/DDBJ databases">
        <title>New cyanobacteria of genus Symplocastrum in benthos of Lake Baikal.</title>
        <authorList>
            <person name="Sorokovikova E."/>
            <person name="Tikhonova I."/>
            <person name="Krasnopeev A."/>
            <person name="Evseev P."/>
            <person name="Gladkikh A."/>
            <person name="Belykh O."/>
        </authorList>
    </citation>
    <scope>NUCLEOTIDE SEQUENCE</scope>
    <source>
        <strain evidence="1">BBK-W-15</strain>
    </source>
</reference>
<name>A0AAE3GY38_9CYAN</name>
<organism evidence="1 2">
    <name type="scientific">Limnofasciculus baicalensis BBK-W-15</name>
    <dbReference type="NCBI Taxonomy" id="2699891"/>
    <lineage>
        <taxon>Bacteria</taxon>
        <taxon>Bacillati</taxon>
        <taxon>Cyanobacteriota</taxon>
        <taxon>Cyanophyceae</taxon>
        <taxon>Coleofasciculales</taxon>
        <taxon>Coleofasciculaceae</taxon>
        <taxon>Limnofasciculus</taxon>
        <taxon>Limnofasciculus baicalensis</taxon>
    </lineage>
</organism>
<evidence type="ECO:0000313" key="1">
    <source>
        <dbReference type="EMBL" id="MCP2732559.1"/>
    </source>
</evidence>
<proteinExistence type="predicted"/>
<accession>A0AAE3GY38</accession>
<gene>
    <name evidence="1" type="ORF">NJ959_29445</name>
</gene>
<protein>
    <submittedName>
        <fullName evidence="1">DUF3883 domain-containing protein</fullName>
    </submittedName>
</protein>
<comment type="caution">
    <text evidence="1">The sequence shown here is derived from an EMBL/GenBank/DDBJ whole genome shotgun (WGS) entry which is preliminary data.</text>
</comment>
<feature type="non-terminal residue" evidence="1">
    <location>
        <position position="1"/>
    </location>
</feature>
<sequence length="484" mass="54421">YKLLEKLETQRVALGGRVFDVLGRLFDMQASQNGDGGEMPLSLRGLMIEAIRYGDQPEVRAKLLKAIDNATDQEHLRNLLEHDALARDSLDARKVQAIREDMERAEARRLQPHYIQAFFMEAFKRLGGQISERENGRFEITRVPGLLRERDRQIGSGPPVLTRYERVTFEKEMINQQGKPTAAFICPGHPLLDAVLDVVLEQNRAMLRRGTLLIDPSDRTESPRVLFYLEHSIRDAVRSGAGEPRVISREMEFVEIDEAGRSLSPGYAPYLDYRPATEVEARALAGELTKPWLVEGLEQRALTYAVERLVPEHLGRVRKGRDERIEKTIRAVKQRLTREIAYWDHRAQELLAREQAGKTPKINSTMARQRADDLEGRLQRRLALLDQERHLSPSPPVVVGGAIVVPSRMLTAAVSGSPPTGVPVVDRDRIDKLAIAAVVAAEKALGRTPRVMDHNNPGYDIESSDPCDPGRLRFLDVTGKAVGR</sequence>
<dbReference type="Proteomes" id="UP001204953">
    <property type="component" value="Unassembled WGS sequence"/>
</dbReference>
<dbReference type="EMBL" id="JAMZMM010000658">
    <property type="protein sequence ID" value="MCP2732559.1"/>
    <property type="molecule type" value="Genomic_DNA"/>
</dbReference>